<protein>
    <submittedName>
        <fullName evidence="2">KTSC domain-containing protein</fullName>
    </submittedName>
</protein>
<evidence type="ECO:0000313" key="3">
    <source>
        <dbReference type="Proteomes" id="UP000297839"/>
    </source>
</evidence>
<dbReference type="EMBL" id="SMLK01000001">
    <property type="protein sequence ID" value="TFZ08127.1"/>
    <property type="molecule type" value="Genomic_DNA"/>
</dbReference>
<dbReference type="AlphaFoldDB" id="A0A4Z0C8W8"/>
<reference evidence="2 3" key="1">
    <citation type="submission" date="2019-03" db="EMBL/GenBank/DDBJ databases">
        <title>Ramlibacter sp. 18x22-1, whole genome shotgun sequence.</title>
        <authorList>
            <person name="Zhang X."/>
            <person name="Feng G."/>
            <person name="Zhu H."/>
        </authorList>
    </citation>
    <scope>NUCLEOTIDE SEQUENCE [LARGE SCALE GENOMIC DNA]</scope>
    <source>
        <strain evidence="2 3">18x22-1</strain>
    </source>
</reference>
<gene>
    <name evidence="2" type="ORF">EZ216_02880</name>
</gene>
<sequence>MPVIPLKAIHDSQAIRGLGFDEEKRMLVVQFAGSDSRYGYPNLSDEELSGLVDVLEHHESLGHYIATVIKPNHDHERVQF</sequence>
<organism evidence="2 3">
    <name type="scientific">Ramlibacter humi</name>
    <dbReference type="NCBI Taxonomy" id="2530451"/>
    <lineage>
        <taxon>Bacteria</taxon>
        <taxon>Pseudomonadati</taxon>
        <taxon>Pseudomonadota</taxon>
        <taxon>Betaproteobacteria</taxon>
        <taxon>Burkholderiales</taxon>
        <taxon>Comamonadaceae</taxon>
        <taxon>Ramlibacter</taxon>
    </lineage>
</organism>
<dbReference type="RefSeq" id="WP_135248065.1">
    <property type="nucleotide sequence ID" value="NZ_SMLK01000001.1"/>
</dbReference>
<proteinExistence type="predicted"/>
<dbReference type="InterPro" id="IPR025309">
    <property type="entry name" value="KTSC_dom"/>
</dbReference>
<name>A0A4Z0C8W8_9BURK</name>
<dbReference type="Pfam" id="PF13619">
    <property type="entry name" value="KTSC"/>
    <property type="match status" value="1"/>
</dbReference>
<dbReference type="Proteomes" id="UP000297839">
    <property type="component" value="Unassembled WGS sequence"/>
</dbReference>
<evidence type="ECO:0000313" key="2">
    <source>
        <dbReference type="EMBL" id="TFZ08127.1"/>
    </source>
</evidence>
<evidence type="ECO:0000259" key="1">
    <source>
        <dbReference type="Pfam" id="PF13619"/>
    </source>
</evidence>
<accession>A0A4Z0C8W8</accession>
<keyword evidence="3" id="KW-1185">Reference proteome</keyword>
<feature type="domain" description="KTSC" evidence="1">
    <location>
        <begin position="12"/>
        <end position="72"/>
    </location>
</feature>
<comment type="caution">
    <text evidence="2">The sequence shown here is derived from an EMBL/GenBank/DDBJ whole genome shotgun (WGS) entry which is preliminary data.</text>
</comment>